<dbReference type="Proteomes" id="UP000784294">
    <property type="component" value="Unassembled WGS sequence"/>
</dbReference>
<keyword evidence="2" id="KW-1185">Reference proteome</keyword>
<evidence type="ECO:0000313" key="2">
    <source>
        <dbReference type="Proteomes" id="UP000784294"/>
    </source>
</evidence>
<reference evidence="1" key="1">
    <citation type="submission" date="2018-11" db="EMBL/GenBank/DDBJ databases">
        <authorList>
            <consortium name="Pathogen Informatics"/>
        </authorList>
    </citation>
    <scope>NUCLEOTIDE SEQUENCE</scope>
</reference>
<comment type="caution">
    <text evidence="1">The sequence shown here is derived from an EMBL/GenBank/DDBJ whole genome shotgun (WGS) entry which is preliminary data.</text>
</comment>
<protein>
    <submittedName>
        <fullName evidence="1">Uncharacterized protein</fullName>
    </submittedName>
</protein>
<accession>A0A3S5CN99</accession>
<evidence type="ECO:0000313" key="1">
    <source>
        <dbReference type="EMBL" id="VEL34868.1"/>
    </source>
</evidence>
<organism evidence="1 2">
    <name type="scientific">Protopolystoma xenopodis</name>
    <dbReference type="NCBI Taxonomy" id="117903"/>
    <lineage>
        <taxon>Eukaryota</taxon>
        <taxon>Metazoa</taxon>
        <taxon>Spiralia</taxon>
        <taxon>Lophotrochozoa</taxon>
        <taxon>Platyhelminthes</taxon>
        <taxon>Monogenea</taxon>
        <taxon>Polyopisthocotylea</taxon>
        <taxon>Polystomatidea</taxon>
        <taxon>Polystomatidae</taxon>
        <taxon>Protopolystoma</taxon>
    </lineage>
</organism>
<sequence>MEQPNGPPTVYLALGGRGSLPCQFTANPPVQLIEWAHNTFETDVDYVNVREIDEERHKEQIISLLPHKRRELRQAAHLLQYILPEDTTLCASHQNEDTHFIIIWAYFHFTA</sequence>
<dbReference type="AlphaFoldDB" id="A0A3S5CN99"/>
<proteinExistence type="predicted"/>
<gene>
    <name evidence="1" type="ORF">PXEA_LOCUS28308</name>
</gene>
<name>A0A3S5CN99_9PLAT</name>
<dbReference type="EMBL" id="CAAALY010248574">
    <property type="protein sequence ID" value="VEL34868.1"/>
    <property type="molecule type" value="Genomic_DNA"/>
</dbReference>